<dbReference type="Proteomes" id="UP001560685">
    <property type="component" value="Unassembled WGS sequence"/>
</dbReference>
<feature type="compositionally biased region" description="Low complexity" evidence="1">
    <location>
        <begin position="390"/>
        <end position="402"/>
    </location>
</feature>
<feature type="transmembrane region" description="Helical" evidence="2">
    <location>
        <begin position="85"/>
        <end position="108"/>
    </location>
</feature>
<feature type="transmembrane region" description="Helical" evidence="2">
    <location>
        <begin position="7"/>
        <end position="28"/>
    </location>
</feature>
<protein>
    <recommendedName>
        <fullName evidence="5">DUF2029 domain-containing protein</fullName>
    </recommendedName>
</protein>
<feature type="transmembrane region" description="Helical" evidence="2">
    <location>
        <begin position="208"/>
        <end position="226"/>
    </location>
</feature>
<sequence length="402" mass="42929">MTAFRNILNVLAPIAFIAGLAHLIFQLMTHWSMIAPNSQLIWLAGQSWTIGASPYQADLAWQPMPAWMPIASFLSLMDPLLASRVLMVVTTGLLLGASALNVSAFYSFKDRTILVSENKLTDFFRSQPPVILFFFHVSFVALSQSAAFGLQLGGAPALVYFGASLLIRSAIGKRELSCGASLCILFFVPTVAILTVPALALSAYGRRVIALGVLLTFIISAPALAITPAPDMISAIINSHQNLPEYSTGLRHFMFLVGAPDLGTIFYTLLALTVTCAVGLTGRNSNPRLKTIDNLMAALAVMMVVAPLEPAYFLLVGSILLYGAGLRPPLGAIALFAALLFWRGSNFPGLPISDVHATTSFYVSVGALILALTLLLSSINAPRPSHRSSSHPMARAAISRTA</sequence>
<organism evidence="3 4">
    <name type="scientific">Hyphococcus lacteus</name>
    <dbReference type="NCBI Taxonomy" id="3143536"/>
    <lineage>
        <taxon>Bacteria</taxon>
        <taxon>Pseudomonadati</taxon>
        <taxon>Pseudomonadota</taxon>
        <taxon>Alphaproteobacteria</taxon>
        <taxon>Parvularculales</taxon>
        <taxon>Parvularculaceae</taxon>
        <taxon>Hyphococcus</taxon>
    </lineage>
</organism>
<evidence type="ECO:0000313" key="4">
    <source>
        <dbReference type="Proteomes" id="UP001560685"/>
    </source>
</evidence>
<keyword evidence="2" id="KW-0812">Transmembrane</keyword>
<evidence type="ECO:0008006" key="5">
    <source>
        <dbReference type="Google" id="ProtNLM"/>
    </source>
</evidence>
<feature type="transmembrane region" description="Helical" evidence="2">
    <location>
        <begin position="179"/>
        <end position="201"/>
    </location>
</feature>
<feature type="transmembrane region" description="Helical" evidence="2">
    <location>
        <begin position="129"/>
        <end position="159"/>
    </location>
</feature>
<comment type="caution">
    <text evidence="3">The sequence shown here is derived from an EMBL/GenBank/DDBJ whole genome shotgun (WGS) entry which is preliminary data.</text>
</comment>
<proteinExistence type="predicted"/>
<reference evidence="3 4" key="1">
    <citation type="submission" date="2024-05" db="EMBL/GenBank/DDBJ databases">
        <title>Three bacterial strains, DH-69, EH-24, and ECK-19 isolated from coastal sediments.</title>
        <authorList>
            <person name="Ye Y.-Q."/>
            <person name="Du Z.-J."/>
        </authorList>
    </citation>
    <scope>NUCLEOTIDE SEQUENCE [LARGE SCALE GENOMIC DNA]</scope>
    <source>
        <strain evidence="3 4">ECK-19</strain>
    </source>
</reference>
<feature type="transmembrane region" description="Helical" evidence="2">
    <location>
        <begin position="264"/>
        <end position="282"/>
    </location>
</feature>
<dbReference type="EMBL" id="JBEHZE010000001">
    <property type="protein sequence ID" value="MEX6631986.1"/>
    <property type="molecule type" value="Genomic_DNA"/>
</dbReference>
<feature type="region of interest" description="Disordered" evidence="1">
    <location>
        <begin position="381"/>
        <end position="402"/>
    </location>
</feature>
<accession>A0ABV3YZM4</accession>
<name>A0ABV3YZM4_9PROT</name>
<dbReference type="RefSeq" id="WP_369311625.1">
    <property type="nucleotide sequence ID" value="NZ_JBEHZE010000001.1"/>
</dbReference>
<evidence type="ECO:0000256" key="2">
    <source>
        <dbReference type="SAM" id="Phobius"/>
    </source>
</evidence>
<keyword evidence="2" id="KW-0472">Membrane</keyword>
<evidence type="ECO:0000313" key="3">
    <source>
        <dbReference type="EMBL" id="MEX6631986.1"/>
    </source>
</evidence>
<feature type="transmembrane region" description="Helical" evidence="2">
    <location>
        <begin position="361"/>
        <end position="379"/>
    </location>
</feature>
<gene>
    <name evidence="3" type="ORF">ABFZ84_00345</name>
</gene>
<feature type="transmembrane region" description="Helical" evidence="2">
    <location>
        <begin position="294"/>
        <end position="313"/>
    </location>
</feature>
<evidence type="ECO:0000256" key="1">
    <source>
        <dbReference type="SAM" id="MobiDB-lite"/>
    </source>
</evidence>
<keyword evidence="2" id="KW-1133">Transmembrane helix</keyword>
<keyword evidence="4" id="KW-1185">Reference proteome</keyword>